<dbReference type="AlphaFoldDB" id="A0A3M0MEG7"/>
<dbReference type="GO" id="GO:0016787">
    <property type="term" value="F:hydrolase activity"/>
    <property type="evidence" value="ECO:0007669"/>
    <property type="project" value="UniProtKB-KW"/>
</dbReference>
<keyword evidence="2" id="KW-0378">Hydrolase</keyword>
<dbReference type="PANTHER" id="PTHR37946:SF1">
    <property type="entry name" value="SLL1969 PROTEIN"/>
    <property type="match status" value="1"/>
</dbReference>
<proteinExistence type="predicted"/>
<evidence type="ECO:0000259" key="1">
    <source>
        <dbReference type="Pfam" id="PF05057"/>
    </source>
</evidence>
<sequence length="242" mass="26362">MHGYLALLVLLLLPARALPGECVVLLHGLARTDASLAVMEHMLERDGYQVVSETYPSTDLPIERLLAYVGDAVARCGDKRLHFVTHSMGGILVRGWLRDNHPEKLGRTVMLAPPNHGSEVTDDYGDLAIYEYLNGPAGMQLGTDADSMPNRLPKADYELGIIAGDRSVNPILSTSFDGPNDGKVSVESTKLDGMTDHLVVHATHTFMMNNPVVIAQTLTFLDKGRFDHDMTLGEAIAAIFPD</sequence>
<reference evidence="2 3" key="1">
    <citation type="submission" date="2018-07" db="EMBL/GenBank/DDBJ databases">
        <authorList>
            <person name="Zhang Y."/>
            <person name="Wang L."/>
            <person name="Ma S."/>
        </authorList>
    </citation>
    <scope>NUCLEOTIDE SEQUENCE [LARGE SCALE GENOMIC DNA]</scope>
    <source>
        <strain evidence="2 3">4-2</strain>
    </source>
</reference>
<gene>
    <name evidence="2" type="ORF">C9E81_11165</name>
</gene>
<name>A0A3M0MEG7_9RHOB</name>
<feature type="domain" description="DUF676" evidence="1">
    <location>
        <begin position="23"/>
        <end position="96"/>
    </location>
</feature>
<dbReference type="SUPFAM" id="SSF53474">
    <property type="entry name" value="alpha/beta-Hydrolases"/>
    <property type="match status" value="1"/>
</dbReference>
<organism evidence="2 3">
    <name type="scientific">Paracoccus alkanivorans</name>
    <dbReference type="NCBI Taxonomy" id="2116655"/>
    <lineage>
        <taxon>Bacteria</taxon>
        <taxon>Pseudomonadati</taxon>
        <taxon>Pseudomonadota</taxon>
        <taxon>Alphaproteobacteria</taxon>
        <taxon>Rhodobacterales</taxon>
        <taxon>Paracoccaceae</taxon>
        <taxon>Paracoccus</taxon>
    </lineage>
</organism>
<dbReference type="OrthoDB" id="556502at2"/>
<dbReference type="EMBL" id="QOKZ01000003">
    <property type="protein sequence ID" value="RMC35755.1"/>
    <property type="molecule type" value="Genomic_DNA"/>
</dbReference>
<dbReference type="InterPro" id="IPR029058">
    <property type="entry name" value="AB_hydrolase_fold"/>
</dbReference>
<comment type="caution">
    <text evidence="2">The sequence shown here is derived from an EMBL/GenBank/DDBJ whole genome shotgun (WGS) entry which is preliminary data.</text>
</comment>
<dbReference type="InterPro" id="IPR007751">
    <property type="entry name" value="DUF676_lipase-like"/>
</dbReference>
<evidence type="ECO:0000313" key="3">
    <source>
        <dbReference type="Proteomes" id="UP000273516"/>
    </source>
</evidence>
<dbReference type="Proteomes" id="UP000273516">
    <property type="component" value="Unassembled WGS sequence"/>
</dbReference>
<dbReference type="Pfam" id="PF05057">
    <property type="entry name" value="DUF676"/>
    <property type="match status" value="1"/>
</dbReference>
<dbReference type="RefSeq" id="WP_122112376.1">
    <property type="nucleotide sequence ID" value="NZ_QOKZ01000003.1"/>
</dbReference>
<dbReference type="Gene3D" id="3.40.50.1820">
    <property type="entry name" value="alpha/beta hydrolase"/>
    <property type="match status" value="1"/>
</dbReference>
<dbReference type="PANTHER" id="PTHR37946">
    <property type="entry name" value="SLL1969 PROTEIN"/>
    <property type="match status" value="1"/>
</dbReference>
<keyword evidence="3" id="KW-1185">Reference proteome</keyword>
<accession>A0A3M0MEG7</accession>
<protein>
    <submittedName>
        <fullName evidence="2">Alpha/beta hydrolase</fullName>
    </submittedName>
</protein>
<evidence type="ECO:0000313" key="2">
    <source>
        <dbReference type="EMBL" id="RMC35755.1"/>
    </source>
</evidence>